<dbReference type="PROSITE" id="PS50011">
    <property type="entry name" value="PROTEIN_KINASE_DOM"/>
    <property type="match status" value="1"/>
</dbReference>
<organism evidence="2 3">
    <name type="scientific">Guyanagaster necrorhizus</name>
    <dbReference type="NCBI Taxonomy" id="856835"/>
    <lineage>
        <taxon>Eukaryota</taxon>
        <taxon>Fungi</taxon>
        <taxon>Dikarya</taxon>
        <taxon>Basidiomycota</taxon>
        <taxon>Agaricomycotina</taxon>
        <taxon>Agaricomycetes</taxon>
        <taxon>Agaricomycetidae</taxon>
        <taxon>Agaricales</taxon>
        <taxon>Marasmiineae</taxon>
        <taxon>Physalacriaceae</taxon>
        <taxon>Guyanagaster</taxon>
    </lineage>
</organism>
<proteinExistence type="predicted"/>
<gene>
    <name evidence="2" type="ORF">BT62DRAFT_911322</name>
</gene>
<dbReference type="SUPFAM" id="SSF56112">
    <property type="entry name" value="Protein kinase-like (PK-like)"/>
    <property type="match status" value="1"/>
</dbReference>
<feature type="domain" description="Protein kinase" evidence="1">
    <location>
        <begin position="386"/>
        <end position="664"/>
    </location>
</feature>
<comment type="caution">
    <text evidence="2">The sequence shown here is derived from an EMBL/GenBank/DDBJ whole genome shotgun (WGS) entry which is preliminary data.</text>
</comment>
<dbReference type="InterPro" id="IPR051681">
    <property type="entry name" value="Ser/Thr_Kinases-Pseudokinases"/>
</dbReference>
<protein>
    <submittedName>
        <fullName evidence="2">Kinase-like protein</fullName>
    </submittedName>
</protein>
<dbReference type="GeneID" id="66106129"/>
<evidence type="ECO:0000313" key="2">
    <source>
        <dbReference type="EMBL" id="KAG7440160.1"/>
    </source>
</evidence>
<keyword evidence="2" id="KW-0808">Transferase</keyword>
<dbReference type="EMBL" id="MU250576">
    <property type="protein sequence ID" value="KAG7440160.1"/>
    <property type="molecule type" value="Genomic_DNA"/>
</dbReference>
<dbReference type="OrthoDB" id="6718656at2759"/>
<dbReference type="Proteomes" id="UP000812287">
    <property type="component" value="Unassembled WGS sequence"/>
</dbReference>
<evidence type="ECO:0000259" key="1">
    <source>
        <dbReference type="PROSITE" id="PS50011"/>
    </source>
</evidence>
<dbReference type="InterPro" id="IPR011009">
    <property type="entry name" value="Kinase-like_dom_sf"/>
</dbReference>
<dbReference type="PROSITE" id="PS00108">
    <property type="entry name" value="PROTEIN_KINASE_ST"/>
    <property type="match status" value="1"/>
</dbReference>
<keyword evidence="2" id="KW-0418">Kinase</keyword>
<keyword evidence="3" id="KW-1185">Reference proteome</keyword>
<dbReference type="PANTHER" id="PTHR44329">
    <property type="entry name" value="SERINE/THREONINE-PROTEIN KINASE TNNI3K-RELATED"/>
    <property type="match status" value="1"/>
</dbReference>
<dbReference type="SMART" id="SM00220">
    <property type="entry name" value="S_TKc"/>
    <property type="match status" value="1"/>
</dbReference>
<evidence type="ECO:0000313" key="3">
    <source>
        <dbReference type="Proteomes" id="UP000812287"/>
    </source>
</evidence>
<dbReference type="Gene3D" id="1.10.510.10">
    <property type="entry name" value="Transferase(Phosphotransferase) domain 1"/>
    <property type="match status" value="1"/>
</dbReference>
<dbReference type="InterPro" id="IPR000719">
    <property type="entry name" value="Prot_kinase_dom"/>
</dbReference>
<name>A0A9P7VGX9_9AGAR</name>
<dbReference type="GO" id="GO:0004674">
    <property type="term" value="F:protein serine/threonine kinase activity"/>
    <property type="evidence" value="ECO:0007669"/>
    <property type="project" value="TreeGrafter"/>
</dbReference>
<dbReference type="InterPro" id="IPR001245">
    <property type="entry name" value="Ser-Thr/Tyr_kinase_cat_dom"/>
</dbReference>
<dbReference type="AlphaFoldDB" id="A0A9P7VGX9"/>
<dbReference type="GO" id="GO:0005524">
    <property type="term" value="F:ATP binding"/>
    <property type="evidence" value="ECO:0007669"/>
    <property type="project" value="InterPro"/>
</dbReference>
<sequence>MSVTVPNYFPKFLQDFWTLNMCAHVDHGSVPMHRYDVYANELSEVHSRGIESGVSIFQDLIQEELYTGTQRALSEAEACFSKLQYRAEEILCEIIRAIRLPEPKGAYSRRSIPLDPLKSCLLIKYLVFLRFRNSPQYSEIVHQILYGSGTKDNLDVAPYGYLFTQVRRRTFFKSIARFLGSDSNIKSTAWVADETPISQDVIKNAIDTYCWDVAEESQIFVGVAADENVEFLLPDACYGTLDESFGLGAGEKNASLWDFFFPILPSVALYLLGKSAKSTHQRATAIALDIEAEIDVHLRNAMILSAVPRMNQSSSSPKLYFSSLSSITRSISSYDEFRCRWIPELFVDYSRLKQRCRQKFLQENVTKMLVVRGDVAVTDLTDDVTMIGKDAVACGAFSDVWKGKWWDRVERKERTVAVKFLRRVMVQDVKEKLLKRLQAEVVTWHHLCHRNVSQLYGIVQTEMSVGMVSAWCEHGTIKHYLKSVNPGAIRMKLMSQVASGVTYLHDFKPPIVHGDLKGGNILIDCQGYAIITDFGLSKVMSDFSTSAGIACSSFFAGTMRWMAPEMILALVEDESEAKVLRVTTATDVYAFGSVCLEIMTGALPYPCRKHDPGVMIDIMRGIKPSRGASMPDSESFNMLLDACWRQEPALRPKMGEVLECLRRLEAGIGS</sequence>
<reference evidence="2" key="1">
    <citation type="submission" date="2020-11" db="EMBL/GenBank/DDBJ databases">
        <title>Adaptations for nitrogen fixation in a non-lichenized fungal sporocarp promotes dispersal by wood-feeding termites.</title>
        <authorList>
            <consortium name="DOE Joint Genome Institute"/>
            <person name="Koch R.A."/>
            <person name="Yoon G."/>
            <person name="Arayal U."/>
            <person name="Lail K."/>
            <person name="Amirebrahimi M."/>
            <person name="Labutti K."/>
            <person name="Lipzen A."/>
            <person name="Riley R."/>
            <person name="Barry K."/>
            <person name="Henrissat B."/>
            <person name="Grigoriev I.V."/>
            <person name="Herr J.R."/>
            <person name="Aime M.C."/>
        </authorList>
    </citation>
    <scope>NUCLEOTIDE SEQUENCE</scope>
    <source>
        <strain evidence="2">MCA 3950</strain>
    </source>
</reference>
<dbReference type="Pfam" id="PF07714">
    <property type="entry name" value="PK_Tyr_Ser-Thr"/>
    <property type="match status" value="1"/>
</dbReference>
<accession>A0A9P7VGX9</accession>
<dbReference type="InterPro" id="IPR008271">
    <property type="entry name" value="Ser/Thr_kinase_AS"/>
</dbReference>
<dbReference type="RefSeq" id="XP_043033660.1">
    <property type="nucleotide sequence ID" value="XM_043183832.1"/>
</dbReference>